<dbReference type="GO" id="GO:0016787">
    <property type="term" value="F:hydrolase activity"/>
    <property type="evidence" value="ECO:0007669"/>
    <property type="project" value="UniProtKB-KW"/>
</dbReference>
<keyword evidence="1" id="KW-0378">Hydrolase</keyword>
<dbReference type="EMBL" id="GGEC01051616">
    <property type="protein sequence ID" value="MBX32100.1"/>
    <property type="molecule type" value="Transcribed_RNA"/>
</dbReference>
<organism evidence="1">
    <name type="scientific">Rhizophora mucronata</name>
    <name type="common">Asiatic mangrove</name>
    <dbReference type="NCBI Taxonomy" id="61149"/>
    <lineage>
        <taxon>Eukaryota</taxon>
        <taxon>Viridiplantae</taxon>
        <taxon>Streptophyta</taxon>
        <taxon>Embryophyta</taxon>
        <taxon>Tracheophyta</taxon>
        <taxon>Spermatophyta</taxon>
        <taxon>Magnoliopsida</taxon>
        <taxon>eudicotyledons</taxon>
        <taxon>Gunneridae</taxon>
        <taxon>Pentapetalae</taxon>
        <taxon>rosids</taxon>
        <taxon>fabids</taxon>
        <taxon>Malpighiales</taxon>
        <taxon>Rhizophoraceae</taxon>
        <taxon>Rhizophora</taxon>
    </lineage>
</organism>
<protein>
    <submittedName>
        <fullName evidence="1">Diphosphoinositol polyphosphate phosphohydrolase</fullName>
    </submittedName>
</protein>
<sequence>MCRVFCLKSSIYLIHPEQCQELQPLQVTPCGLLLLEIHRVPNHPGKANSMLMHNLNDSKKKKSAAIAETCRDNGFSKNLIRQDKWHTLGNIIPPLPFCEVMTRTSNSSLTEPSAQLLYLYGMHLQFQKHQV</sequence>
<evidence type="ECO:0000313" key="1">
    <source>
        <dbReference type="EMBL" id="MBX32100.1"/>
    </source>
</evidence>
<proteinExistence type="predicted"/>
<accession>A0A2P2MPH0</accession>
<name>A0A2P2MPH0_RHIMU</name>
<dbReference type="AlphaFoldDB" id="A0A2P2MPH0"/>
<reference evidence="1" key="1">
    <citation type="submission" date="2018-02" db="EMBL/GenBank/DDBJ databases">
        <title>Rhizophora mucronata_Transcriptome.</title>
        <authorList>
            <person name="Meera S.P."/>
            <person name="Sreeshan A."/>
            <person name="Augustine A."/>
        </authorList>
    </citation>
    <scope>NUCLEOTIDE SEQUENCE</scope>
    <source>
        <tissue evidence="1">Leaf</tissue>
    </source>
</reference>